<evidence type="ECO:0000256" key="2">
    <source>
        <dbReference type="SAM" id="SignalP"/>
    </source>
</evidence>
<gene>
    <name evidence="4" type="ORF">SAMN05192540_0076</name>
</gene>
<dbReference type="EMBL" id="FNTB01000001">
    <property type="protein sequence ID" value="SEB40362.1"/>
    <property type="molecule type" value="Genomic_DNA"/>
</dbReference>
<sequence length="241" mass="25059">MRKLSVLVCAGLISLSCSAQWGKTIKGNGNNVTIERNTGDYDGVAVSGWFDVDLVSGNEGEITLTGEENLLEYIITEVKDGKLVIKTEKGVNLKTSNWKSGIHITVPVESISSVSMSGSGDIVGKTKIKTDDFKTAMSGSGDITLDLDVQNISASMSGSGDITLSGDTTNFEATISGSGDIEAYDLEADNVDATISGSADIQVTANKSLKARVSGSGDISYRGNPEKVNTKTSGSGDISKG</sequence>
<dbReference type="Gene3D" id="2.160.20.120">
    <property type="match status" value="1"/>
</dbReference>
<keyword evidence="2" id="KW-0732">Signal</keyword>
<dbReference type="AlphaFoldDB" id="A0A1H4J493"/>
<feature type="domain" description="Putative auto-transporter adhesin head GIN" evidence="3">
    <location>
        <begin position="40"/>
        <end position="225"/>
    </location>
</feature>
<feature type="compositionally biased region" description="Polar residues" evidence="1">
    <location>
        <begin position="230"/>
        <end position="241"/>
    </location>
</feature>
<evidence type="ECO:0000313" key="5">
    <source>
        <dbReference type="Proteomes" id="UP000183038"/>
    </source>
</evidence>
<dbReference type="OrthoDB" id="5585143at2"/>
<accession>A0A1H4J493</accession>
<dbReference type="PANTHER" id="PTHR39200">
    <property type="entry name" value="HYPOTHETICAL EXPORTED PROTEIN"/>
    <property type="match status" value="1"/>
</dbReference>
<dbReference type="InterPro" id="IPR021255">
    <property type="entry name" value="DUF2807"/>
</dbReference>
<protein>
    <submittedName>
        <fullName evidence="4">Putative auto-transporter adhesin, head GIN domain</fullName>
    </submittedName>
</protein>
<dbReference type="PROSITE" id="PS51257">
    <property type="entry name" value="PROKAR_LIPOPROTEIN"/>
    <property type="match status" value="1"/>
</dbReference>
<evidence type="ECO:0000313" key="4">
    <source>
        <dbReference type="EMBL" id="SEB40362.1"/>
    </source>
</evidence>
<proteinExistence type="predicted"/>
<dbReference type="RefSeq" id="WP_058105757.1">
    <property type="nucleotide sequence ID" value="NZ_CAJQES010000025.1"/>
</dbReference>
<dbReference type="PANTHER" id="PTHR39200:SF1">
    <property type="entry name" value="AUTO-TRANSPORTER ADHESIN HEAD GIN DOMAIN-CONTAINING PROTEIN-RELATED"/>
    <property type="match status" value="1"/>
</dbReference>
<evidence type="ECO:0000259" key="3">
    <source>
        <dbReference type="Pfam" id="PF10988"/>
    </source>
</evidence>
<feature type="chain" id="PRO_5010325361" evidence="2">
    <location>
        <begin position="20"/>
        <end position="241"/>
    </location>
</feature>
<dbReference type="Pfam" id="PF10988">
    <property type="entry name" value="DUF2807"/>
    <property type="match status" value="1"/>
</dbReference>
<dbReference type="Proteomes" id="UP000183038">
    <property type="component" value="Unassembled WGS sequence"/>
</dbReference>
<feature type="signal peptide" evidence="2">
    <location>
        <begin position="1"/>
        <end position="19"/>
    </location>
</feature>
<reference evidence="4 5" key="1">
    <citation type="submission" date="2016-10" db="EMBL/GenBank/DDBJ databases">
        <authorList>
            <person name="de Groot N.N."/>
        </authorList>
    </citation>
    <scope>NUCLEOTIDE SEQUENCE [LARGE SCALE GENOMIC DNA]</scope>
    <source>
        <strain evidence="4 5">MAR_2009_71</strain>
    </source>
</reference>
<evidence type="ECO:0000256" key="1">
    <source>
        <dbReference type="SAM" id="MobiDB-lite"/>
    </source>
</evidence>
<feature type="region of interest" description="Disordered" evidence="1">
    <location>
        <begin position="214"/>
        <end position="241"/>
    </location>
</feature>
<name>A0A1H4J493_9FLAO</name>
<organism evidence="4 5">
    <name type="scientific">Maribacter dokdonensis</name>
    <dbReference type="NCBI Taxonomy" id="320912"/>
    <lineage>
        <taxon>Bacteria</taxon>
        <taxon>Pseudomonadati</taxon>
        <taxon>Bacteroidota</taxon>
        <taxon>Flavobacteriia</taxon>
        <taxon>Flavobacteriales</taxon>
        <taxon>Flavobacteriaceae</taxon>
        <taxon>Maribacter</taxon>
    </lineage>
</organism>